<evidence type="ECO:0008006" key="3">
    <source>
        <dbReference type="Google" id="ProtNLM"/>
    </source>
</evidence>
<keyword evidence="2" id="KW-1185">Reference proteome</keyword>
<dbReference type="Proteomes" id="UP000191342">
    <property type="component" value="Unassembled WGS sequence"/>
</dbReference>
<sequence>MDTTASIIAVIQLTGSVASICGGYIKEVKDAKDEISDLQQTAISLEGALLNLKEFLPSPSDKHLPTFQILRSDVARCSSVLMALKEKIDPGKKTMKRFGLRSLKWPLKRQEVARAIQDLERYKSSFTLHLQVDQTQSHDD</sequence>
<dbReference type="STRING" id="254877.A0A1V6TIP6"/>
<evidence type="ECO:0000313" key="2">
    <source>
        <dbReference type="Proteomes" id="UP000191342"/>
    </source>
</evidence>
<dbReference type="AlphaFoldDB" id="A0A1V6TIP6"/>
<gene>
    <name evidence="1" type="ORF">PENFLA_c007G07017</name>
</gene>
<reference evidence="2" key="1">
    <citation type="journal article" date="2017" name="Nat. Microbiol.">
        <title>Global analysis of biosynthetic gene clusters reveals vast potential of secondary metabolite production in Penicillium species.</title>
        <authorList>
            <person name="Nielsen J.C."/>
            <person name="Grijseels S."/>
            <person name="Prigent S."/>
            <person name="Ji B."/>
            <person name="Dainat J."/>
            <person name="Nielsen K.F."/>
            <person name="Frisvad J.C."/>
            <person name="Workman M."/>
            <person name="Nielsen J."/>
        </authorList>
    </citation>
    <scope>NUCLEOTIDE SEQUENCE [LARGE SCALE GENOMIC DNA]</scope>
    <source>
        <strain evidence="2">IBT 14082</strain>
    </source>
</reference>
<name>A0A1V6TIP6_9EURO</name>
<organism evidence="1 2">
    <name type="scientific">Penicillium flavigenum</name>
    <dbReference type="NCBI Taxonomy" id="254877"/>
    <lineage>
        <taxon>Eukaryota</taxon>
        <taxon>Fungi</taxon>
        <taxon>Dikarya</taxon>
        <taxon>Ascomycota</taxon>
        <taxon>Pezizomycotina</taxon>
        <taxon>Eurotiomycetes</taxon>
        <taxon>Eurotiomycetidae</taxon>
        <taxon>Eurotiales</taxon>
        <taxon>Aspergillaceae</taxon>
        <taxon>Penicillium</taxon>
    </lineage>
</organism>
<evidence type="ECO:0000313" key="1">
    <source>
        <dbReference type="EMBL" id="OQE26208.1"/>
    </source>
</evidence>
<proteinExistence type="predicted"/>
<accession>A0A1V6TIP6</accession>
<dbReference type="EMBL" id="MLQL01000007">
    <property type="protein sequence ID" value="OQE26208.1"/>
    <property type="molecule type" value="Genomic_DNA"/>
</dbReference>
<protein>
    <recommendedName>
        <fullName evidence="3">Fungal N-terminal domain-containing protein</fullName>
    </recommendedName>
</protein>
<dbReference type="OrthoDB" id="1577640at2759"/>
<comment type="caution">
    <text evidence="1">The sequence shown here is derived from an EMBL/GenBank/DDBJ whole genome shotgun (WGS) entry which is preliminary data.</text>
</comment>